<dbReference type="PANTHER" id="PTHR11261">
    <property type="entry name" value="INTERPHOTORECEPTOR RETINOID-BINDING PROTEIN"/>
    <property type="match status" value="1"/>
</dbReference>
<proteinExistence type="predicted"/>
<dbReference type="RefSeq" id="WP_379771403.1">
    <property type="nucleotide sequence ID" value="NZ_JBHSMZ010000008.1"/>
</dbReference>
<dbReference type="EC" id="3.4.-.-" evidence="3"/>
<dbReference type="Pfam" id="PF11918">
    <property type="entry name" value="Peptidase_S41_N"/>
    <property type="match status" value="1"/>
</dbReference>
<feature type="transmembrane region" description="Helical" evidence="1">
    <location>
        <begin position="20"/>
        <end position="41"/>
    </location>
</feature>
<evidence type="ECO:0000259" key="2">
    <source>
        <dbReference type="SMART" id="SM00245"/>
    </source>
</evidence>
<sequence>MLAARLRREFSDPYRLAKGIAFLAIAYLTLAVILPSTLATWQEAHTAGRLDVTPAMRAELVESLADKVSRRYLDAAKAAGVAAALRQAERDKEYDGISSPGQFARLLTSELQRLSDDRHMQVIFAPEGVPVLEERNFPPPYKDEQPLPAWLVDRLGRYMAKFGVEEATQSEAGIAYLRIDGFERPHRSAEKFAAAMDRLAGSRALIIDLRNNSGGNRDGVALLASYFFDQPTHLSDVVAPRSGERLQMWTRGKVEGAHYGSARPVYILTSHATFSAGEDFAYAMQTRKRAIVVGETTRGGAHPMAPFRLSPYFLALIPVAETISPITHANWEGAGVRPDIAMPAANARSYAAARAAAQAALVR</sequence>
<evidence type="ECO:0000313" key="4">
    <source>
        <dbReference type="Proteomes" id="UP001596086"/>
    </source>
</evidence>
<keyword evidence="1" id="KW-1133">Transmembrane helix</keyword>
<dbReference type="PANTHER" id="PTHR11261:SF3">
    <property type="entry name" value="RETINOL-BINDING PROTEIN 3"/>
    <property type="match status" value="1"/>
</dbReference>
<evidence type="ECO:0000313" key="3">
    <source>
        <dbReference type="EMBL" id="MFC5549429.1"/>
    </source>
</evidence>
<reference evidence="4" key="1">
    <citation type="journal article" date="2019" name="Int. J. Syst. Evol. Microbiol.">
        <title>The Global Catalogue of Microorganisms (GCM) 10K type strain sequencing project: providing services to taxonomists for standard genome sequencing and annotation.</title>
        <authorList>
            <consortium name="The Broad Institute Genomics Platform"/>
            <consortium name="The Broad Institute Genome Sequencing Center for Infectious Disease"/>
            <person name="Wu L."/>
            <person name="Ma J."/>
        </authorList>
    </citation>
    <scope>NUCLEOTIDE SEQUENCE [LARGE SCALE GENOMIC DNA]</scope>
    <source>
        <strain evidence="4">CGMCC 4.5798</strain>
    </source>
</reference>
<dbReference type="GO" id="GO:0016787">
    <property type="term" value="F:hydrolase activity"/>
    <property type="evidence" value="ECO:0007669"/>
    <property type="project" value="UniProtKB-KW"/>
</dbReference>
<keyword evidence="4" id="KW-1185">Reference proteome</keyword>
<protein>
    <submittedName>
        <fullName evidence="3">S41 family peptidase</fullName>
        <ecNumber evidence="3">3.4.-.-</ecNumber>
    </submittedName>
</protein>
<organism evidence="3 4">
    <name type="scientific">Massilia aerilata</name>
    <dbReference type="NCBI Taxonomy" id="453817"/>
    <lineage>
        <taxon>Bacteria</taxon>
        <taxon>Pseudomonadati</taxon>
        <taxon>Pseudomonadota</taxon>
        <taxon>Betaproteobacteria</taxon>
        <taxon>Burkholderiales</taxon>
        <taxon>Oxalobacteraceae</taxon>
        <taxon>Telluria group</taxon>
        <taxon>Massilia</taxon>
    </lineage>
</organism>
<gene>
    <name evidence="3" type="ORF">ACFPO9_13010</name>
</gene>
<keyword evidence="1" id="KW-0472">Membrane</keyword>
<feature type="domain" description="Tail specific protease" evidence="2">
    <location>
        <begin position="144"/>
        <end position="343"/>
    </location>
</feature>
<dbReference type="Proteomes" id="UP001596086">
    <property type="component" value="Unassembled WGS sequence"/>
</dbReference>
<dbReference type="InterPro" id="IPR005151">
    <property type="entry name" value="Tail-specific_protease"/>
</dbReference>
<dbReference type="Gene3D" id="3.30.750.44">
    <property type="match status" value="1"/>
</dbReference>
<dbReference type="Gene3D" id="3.90.226.10">
    <property type="entry name" value="2-enoyl-CoA Hydratase, Chain A, domain 1"/>
    <property type="match status" value="1"/>
</dbReference>
<comment type="caution">
    <text evidence="3">The sequence shown here is derived from an EMBL/GenBank/DDBJ whole genome shotgun (WGS) entry which is preliminary data.</text>
</comment>
<dbReference type="CDD" id="cd07563">
    <property type="entry name" value="Peptidase_S41_IRBP"/>
    <property type="match status" value="1"/>
</dbReference>
<keyword evidence="1" id="KW-0812">Transmembrane</keyword>
<dbReference type="Pfam" id="PF03572">
    <property type="entry name" value="Peptidase_S41"/>
    <property type="match status" value="1"/>
</dbReference>
<dbReference type="EMBL" id="JBHSMZ010000008">
    <property type="protein sequence ID" value="MFC5549429.1"/>
    <property type="molecule type" value="Genomic_DNA"/>
</dbReference>
<name>A0ABW0RYW0_9BURK</name>
<dbReference type="SUPFAM" id="SSF52096">
    <property type="entry name" value="ClpP/crotonase"/>
    <property type="match status" value="1"/>
</dbReference>
<dbReference type="SMART" id="SM00245">
    <property type="entry name" value="TSPc"/>
    <property type="match status" value="1"/>
</dbReference>
<evidence type="ECO:0000256" key="1">
    <source>
        <dbReference type="SAM" id="Phobius"/>
    </source>
</evidence>
<accession>A0ABW0RYW0</accession>
<keyword evidence="3" id="KW-0378">Hydrolase</keyword>
<dbReference type="InterPro" id="IPR029045">
    <property type="entry name" value="ClpP/crotonase-like_dom_sf"/>
</dbReference>